<feature type="region of interest" description="Disordered" evidence="1">
    <location>
        <begin position="38"/>
        <end position="81"/>
    </location>
</feature>
<dbReference type="Proteomes" id="UP000184267">
    <property type="component" value="Unassembled WGS sequence"/>
</dbReference>
<feature type="compositionally biased region" description="Basic residues" evidence="1">
    <location>
        <begin position="63"/>
        <end position="81"/>
    </location>
</feature>
<protein>
    <submittedName>
        <fullName evidence="2">Uncharacterized protein</fullName>
    </submittedName>
</protein>
<evidence type="ECO:0000313" key="2">
    <source>
        <dbReference type="EMBL" id="OJT03401.1"/>
    </source>
</evidence>
<keyword evidence="3" id="KW-1185">Reference proteome</keyword>
<evidence type="ECO:0000256" key="1">
    <source>
        <dbReference type="SAM" id="MobiDB-lite"/>
    </source>
</evidence>
<dbReference type="EMBL" id="MNAD01001616">
    <property type="protein sequence ID" value="OJT03401.1"/>
    <property type="molecule type" value="Genomic_DNA"/>
</dbReference>
<dbReference type="AlphaFoldDB" id="A0A1M2V725"/>
<gene>
    <name evidence="2" type="ORF">TRAPUB_5999</name>
</gene>
<comment type="caution">
    <text evidence="2">The sequence shown here is derived from an EMBL/GenBank/DDBJ whole genome shotgun (WGS) entry which is preliminary data.</text>
</comment>
<name>A0A1M2V725_TRAPU</name>
<reference evidence="2 3" key="1">
    <citation type="submission" date="2016-10" db="EMBL/GenBank/DDBJ databases">
        <title>Genome sequence of the basidiomycete white-rot fungus Trametes pubescens.</title>
        <authorList>
            <person name="Makela M.R."/>
            <person name="Granchi Z."/>
            <person name="Peng M."/>
            <person name="De Vries R.P."/>
            <person name="Grigoriev I."/>
            <person name="Riley R."/>
            <person name="Hilden K."/>
        </authorList>
    </citation>
    <scope>NUCLEOTIDE SEQUENCE [LARGE SCALE GENOMIC DNA]</scope>
    <source>
        <strain evidence="2 3">FBCC735</strain>
    </source>
</reference>
<organism evidence="2 3">
    <name type="scientific">Trametes pubescens</name>
    <name type="common">White-rot fungus</name>
    <dbReference type="NCBI Taxonomy" id="154538"/>
    <lineage>
        <taxon>Eukaryota</taxon>
        <taxon>Fungi</taxon>
        <taxon>Dikarya</taxon>
        <taxon>Basidiomycota</taxon>
        <taxon>Agaricomycotina</taxon>
        <taxon>Agaricomycetes</taxon>
        <taxon>Polyporales</taxon>
        <taxon>Polyporaceae</taxon>
        <taxon>Trametes</taxon>
    </lineage>
</organism>
<sequence length="117" mass="12616">MSALAAGRVDKPECGPASEQDGRGVWGVNKIYAGVDTAARKDTQRSWRGPATATASSPDIRFARHRARTHTRRPPASRCRHCQLDNDDDDGTQAAAWASAVDLDVAMDGGQGHHRHT</sequence>
<feature type="region of interest" description="Disordered" evidence="1">
    <location>
        <begin position="1"/>
        <end position="23"/>
    </location>
</feature>
<proteinExistence type="predicted"/>
<evidence type="ECO:0000313" key="3">
    <source>
        <dbReference type="Proteomes" id="UP000184267"/>
    </source>
</evidence>
<accession>A0A1M2V725</accession>